<dbReference type="Pfam" id="PF04338">
    <property type="entry name" value="DUF481"/>
    <property type="match status" value="1"/>
</dbReference>
<name>A0ABW5JHX1_9BACT</name>
<evidence type="ECO:0000313" key="2">
    <source>
        <dbReference type="EMBL" id="MFD2531340.1"/>
    </source>
</evidence>
<proteinExistence type="predicted"/>
<reference evidence="3" key="1">
    <citation type="journal article" date="2019" name="Int. J. Syst. Evol. Microbiol.">
        <title>The Global Catalogue of Microorganisms (GCM) 10K type strain sequencing project: providing services to taxonomists for standard genome sequencing and annotation.</title>
        <authorList>
            <consortium name="The Broad Institute Genomics Platform"/>
            <consortium name="The Broad Institute Genome Sequencing Center for Infectious Disease"/>
            <person name="Wu L."/>
            <person name="Ma J."/>
        </authorList>
    </citation>
    <scope>NUCLEOTIDE SEQUENCE [LARGE SCALE GENOMIC DNA]</scope>
    <source>
        <strain evidence="3">KCTC 52042</strain>
    </source>
</reference>
<feature type="signal peptide" evidence="1">
    <location>
        <begin position="1"/>
        <end position="21"/>
    </location>
</feature>
<sequence>MRIFVPSLLFVSLLFSAPVHAQLLNVESVRANADSAGWHGELEFDLSLNRYNEQVFEFTNESNLSYFTERNAYMLLNSLKFVNLDGNSLISSGYVHLRSTLLRNEKLSPEFFTQYQYNNNLGLNHRALGGAGIKYRFYRSDSWQASISTALMYEFEEWQLASEPSIENEYVKTTSNIRLNGKISDDATFLLVGYYQARPAQFFEARSILESKLKMDLSKRIALSISFVASYDANPIIDIPQWTYELSNGLVIKF</sequence>
<dbReference type="EMBL" id="JBHULI010000002">
    <property type="protein sequence ID" value="MFD2531340.1"/>
    <property type="molecule type" value="Genomic_DNA"/>
</dbReference>
<dbReference type="InterPro" id="IPR007433">
    <property type="entry name" value="DUF481"/>
</dbReference>
<evidence type="ECO:0000313" key="3">
    <source>
        <dbReference type="Proteomes" id="UP001597460"/>
    </source>
</evidence>
<keyword evidence="3" id="KW-1185">Reference proteome</keyword>
<comment type="caution">
    <text evidence="2">The sequence shown here is derived from an EMBL/GenBank/DDBJ whole genome shotgun (WGS) entry which is preliminary data.</text>
</comment>
<evidence type="ECO:0000256" key="1">
    <source>
        <dbReference type="SAM" id="SignalP"/>
    </source>
</evidence>
<accession>A0ABW5JHX1</accession>
<dbReference type="RefSeq" id="WP_390298191.1">
    <property type="nucleotide sequence ID" value="NZ_JBHULI010000002.1"/>
</dbReference>
<keyword evidence="1" id="KW-0732">Signal</keyword>
<gene>
    <name evidence="2" type="ORF">ACFSVN_02655</name>
</gene>
<feature type="chain" id="PRO_5047266565" evidence="1">
    <location>
        <begin position="22"/>
        <end position="254"/>
    </location>
</feature>
<dbReference type="Proteomes" id="UP001597460">
    <property type="component" value="Unassembled WGS sequence"/>
</dbReference>
<protein>
    <submittedName>
        <fullName evidence="2">DUF481 domain-containing protein</fullName>
    </submittedName>
</protein>
<organism evidence="2 3">
    <name type="scientific">Gracilimonas halophila</name>
    <dbReference type="NCBI Taxonomy" id="1834464"/>
    <lineage>
        <taxon>Bacteria</taxon>
        <taxon>Pseudomonadati</taxon>
        <taxon>Balneolota</taxon>
        <taxon>Balneolia</taxon>
        <taxon>Balneolales</taxon>
        <taxon>Balneolaceae</taxon>
        <taxon>Gracilimonas</taxon>
    </lineage>
</organism>